<dbReference type="HOGENOM" id="CLU_2425853_0_0_4"/>
<name>W0SGQ6_9PROT</name>
<organism evidence="1 2">
    <name type="scientific">Sulfuritalea hydrogenivorans sk43H</name>
    <dbReference type="NCBI Taxonomy" id="1223802"/>
    <lineage>
        <taxon>Bacteria</taxon>
        <taxon>Pseudomonadati</taxon>
        <taxon>Pseudomonadota</taxon>
        <taxon>Betaproteobacteria</taxon>
        <taxon>Nitrosomonadales</taxon>
        <taxon>Sterolibacteriaceae</taxon>
        <taxon>Sulfuritalea</taxon>
    </lineage>
</organism>
<keyword evidence="2" id="KW-1185">Reference proteome</keyword>
<dbReference type="AlphaFoldDB" id="W0SGQ6"/>
<accession>W0SGQ6</accession>
<evidence type="ECO:0008006" key="3">
    <source>
        <dbReference type="Google" id="ProtNLM"/>
    </source>
</evidence>
<dbReference type="Pfam" id="PF05402">
    <property type="entry name" value="PqqD"/>
    <property type="match status" value="1"/>
</dbReference>
<dbReference type="RefSeq" id="WP_041099152.1">
    <property type="nucleotide sequence ID" value="NZ_AP012547.1"/>
</dbReference>
<proteinExistence type="predicted"/>
<evidence type="ECO:0000313" key="1">
    <source>
        <dbReference type="EMBL" id="BAO29940.1"/>
    </source>
</evidence>
<reference evidence="1 2" key="1">
    <citation type="journal article" date="2014" name="Syst. Appl. Microbiol.">
        <title>Complete genomes of freshwater sulfur oxidizers Sulfuricella denitrificans skB26 and Sulfuritalea hydrogenivorans sk43H: genetic insights into the sulfur oxidation pathway of betaproteobacteria.</title>
        <authorList>
            <person name="Watanabe T."/>
            <person name="Kojima H."/>
            <person name="Fukui M."/>
        </authorList>
    </citation>
    <scope>NUCLEOTIDE SEQUENCE [LARGE SCALE GENOMIC DNA]</scope>
    <source>
        <strain evidence="1">DSM22779</strain>
    </source>
</reference>
<dbReference type="InterPro" id="IPR041881">
    <property type="entry name" value="PqqD_sf"/>
</dbReference>
<dbReference type="KEGG" id="shd:SUTH_02150"/>
<dbReference type="InterPro" id="IPR008792">
    <property type="entry name" value="PQQD"/>
</dbReference>
<dbReference type="Proteomes" id="UP000031637">
    <property type="component" value="Chromosome"/>
</dbReference>
<sequence>MKSAKLKLRPHVRLETDAEGKGGMMLDTQSGTICACNESAWASLKALKRGADADALAKGLTTIFEVDPDTARKDVLALVGELQLMDLLEQK</sequence>
<evidence type="ECO:0000313" key="2">
    <source>
        <dbReference type="Proteomes" id="UP000031637"/>
    </source>
</evidence>
<protein>
    <recommendedName>
        <fullName evidence="3">PqqD family protein</fullName>
    </recommendedName>
</protein>
<dbReference type="Gene3D" id="1.10.10.1150">
    <property type="entry name" value="Coenzyme PQQ synthesis protein D (PqqD)"/>
    <property type="match status" value="1"/>
</dbReference>
<gene>
    <name evidence="1" type="ORF">SUTH_02150</name>
</gene>
<dbReference type="STRING" id="1223802.SUTH_02150"/>
<dbReference type="EMBL" id="AP012547">
    <property type="protein sequence ID" value="BAO29940.1"/>
    <property type="molecule type" value="Genomic_DNA"/>
</dbReference>